<feature type="compositionally biased region" description="Basic and acidic residues" evidence="1">
    <location>
        <begin position="1"/>
        <end position="22"/>
    </location>
</feature>
<comment type="caution">
    <text evidence="2">The sequence shown here is derived from an EMBL/GenBank/DDBJ whole genome shotgun (WGS) entry which is preliminary data.</text>
</comment>
<dbReference type="CDD" id="cd23431">
    <property type="entry name" value="beta-trefoil_Ricin_AtEULS3-like"/>
    <property type="match status" value="1"/>
</dbReference>
<reference evidence="2 3" key="1">
    <citation type="submission" date="2024-01" db="EMBL/GenBank/DDBJ databases">
        <title>The genomes of 5 underutilized Papilionoideae crops provide insights into root nodulation and disease resistanc.</title>
        <authorList>
            <person name="Yuan L."/>
        </authorList>
    </citation>
    <scope>NUCLEOTIDE SEQUENCE [LARGE SCALE GENOMIC DNA]</scope>
    <source>
        <strain evidence="2">ZHUSHIDOU_FW_LH</strain>
        <tissue evidence="2">Leaf</tissue>
    </source>
</reference>
<dbReference type="PANTHER" id="PTHR31257:SF2">
    <property type="entry name" value="RICIN B-LIKE LECTIN EULS3"/>
    <property type="match status" value="1"/>
</dbReference>
<name>A0AAN9EFF9_CROPI</name>
<organism evidence="2 3">
    <name type="scientific">Crotalaria pallida</name>
    <name type="common">Smooth rattlebox</name>
    <name type="synonym">Crotalaria striata</name>
    <dbReference type="NCBI Taxonomy" id="3830"/>
    <lineage>
        <taxon>Eukaryota</taxon>
        <taxon>Viridiplantae</taxon>
        <taxon>Streptophyta</taxon>
        <taxon>Embryophyta</taxon>
        <taxon>Tracheophyta</taxon>
        <taxon>Spermatophyta</taxon>
        <taxon>Magnoliopsida</taxon>
        <taxon>eudicotyledons</taxon>
        <taxon>Gunneridae</taxon>
        <taxon>Pentapetalae</taxon>
        <taxon>rosids</taxon>
        <taxon>fabids</taxon>
        <taxon>Fabales</taxon>
        <taxon>Fabaceae</taxon>
        <taxon>Papilionoideae</taxon>
        <taxon>50 kb inversion clade</taxon>
        <taxon>genistoids sensu lato</taxon>
        <taxon>core genistoids</taxon>
        <taxon>Crotalarieae</taxon>
        <taxon>Crotalaria</taxon>
    </lineage>
</organism>
<evidence type="ECO:0000256" key="1">
    <source>
        <dbReference type="SAM" id="MobiDB-lite"/>
    </source>
</evidence>
<sequence length="216" mass="24623">MERFDRNNHHDTHPRDDDESHGHASNVHISHQTHYHTHYHFSVNGNVSQPDQGGRTVTAAGNALINKPVFRVYCKANPFFYLTIRGGNLVMAESDPNNEYQYWYKIDDYNSLKDKDGSPAFSLVNKGSGEAIKHSIGAYHPVLLVPYSPCSFDESILWTEGPHSFDGYRSVRMFNNTHLHMDVFGGGAVHDGSHIILWNWANGDNQKWMIFPVKRL</sequence>
<evidence type="ECO:0000313" key="3">
    <source>
        <dbReference type="Proteomes" id="UP001372338"/>
    </source>
</evidence>
<proteinExistence type="predicted"/>
<dbReference type="Proteomes" id="UP001372338">
    <property type="component" value="Unassembled WGS sequence"/>
</dbReference>
<feature type="region of interest" description="Disordered" evidence="1">
    <location>
        <begin position="1"/>
        <end position="24"/>
    </location>
</feature>
<gene>
    <name evidence="2" type="ORF">RIF29_35036</name>
</gene>
<dbReference type="PANTHER" id="PTHR31257">
    <property type="entry name" value="RICIN B-LIKE LECTIN EULS3"/>
    <property type="match status" value="1"/>
</dbReference>
<evidence type="ECO:0000313" key="2">
    <source>
        <dbReference type="EMBL" id="KAK7251656.1"/>
    </source>
</evidence>
<evidence type="ECO:0008006" key="4">
    <source>
        <dbReference type="Google" id="ProtNLM"/>
    </source>
</evidence>
<dbReference type="SUPFAM" id="SSF50370">
    <property type="entry name" value="Ricin B-like lectins"/>
    <property type="match status" value="1"/>
</dbReference>
<dbReference type="InterPro" id="IPR040249">
    <property type="entry name" value="Ricin_B-like_lectin_EULS3-like"/>
</dbReference>
<dbReference type="Gene3D" id="2.80.10.50">
    <property type="match status" value="1"/>
</dbReference>
<dbReference type="AlphaFoldDB" id="A0AAN9EFF9"/>
<accession>A0AAN9EFF9</accession>
<dbReference type="EMBL" id="JAYWIO010000007">
    <property type="protein sequence ID" value="KAK7251656.1"/>
    <property type="molecule type" value="Genomic_DNA"/>
</dbReference>
<protein>
    <recommendedName>
        <fullName evidence="4">Ricin B lectin domain-containing protein</fullName>
    </recommendedName>
</protein>
<keyword evidence="3" id="KW-1185">Reference proteome</keyword>
<dbReference type="InterPro" id="IPR035992">
    <property type="entry name" value="Ricin_B-like_lectins"/>
</dbReference>